<evidence type="ECO:0000256" key="1">
    <source>
        <dbReference type="ARBA" id="ARBA00006096"/>
    </source>
</evidence>
<reference evidence="3 6" key="3">
    <citation type="journal article" date="2015" name="Genome Announc.">
        <title>Genome sequencing of 18 francisella strains to aid in assay development and testing.</title>
        <authorList>
            <person name="Johnson S.L."/>
            <person name="Daligault H.E."/>
            <person name="Davenport K.W."/>
            <person name="Coyne S.R."/>
            <person name="Frey K.G."/>
            <person name="Koroleva G.I."/>
            <person name="Broomall S.M."/>
            <person name="Bishop-Lilly K.A."/>
            <person name="Bruce D.C."/>
            <person name="Chertkov O."/>
            <person name="Freitas T."/>
            <person name="Jaissle J."/>
            <person name="Ladner J.T."/>
            <person name="Rosenzweig C.N."/>
            <person name="Gibbons H.S."/>
            <person name="Palacios G.F."/>
            <person name="Redden C.L."/>
            <person name="Xu Y."/>
            <person name="Minogue T.D."/>
            <person name="Chain P.S."/>
        </authorList>
    </citation>
    <scope>NUCLEOTIDE SEQUENCE [LARGE SCALE GENOMIC DNA]</scope>
    <source>
        <strain evidence="3 6">LVS</strain>
    </source>
</reference>
<evidence type="ECO:0000313" key="6">
    <source>
        <dbReference type="Proteomes" id="UP000031874"/>
    </source>
</evidence>
<dbReference type="EMBL" id="AM233362">
    <property type="protein sequence ID" value="CAJ79948.1"/>
    <property type="molecule type" value="Genomic_DNA"/>
</dbReference>
<dbReference type="Proteomes" id="UP000031874">
    <property type="component" value="Chromosome"/>
</dbReference>
<dbReference type="Proteomes" id="UP000001944">
    <property type="component" value="Chromosome"/>
</dbReference>
<dbReference type="Gene3D" id="3.40.710.10">
    <property type="entry name" value="DD-peptidase/beta-lactamase superfamily"/>
    <property type="match status" value="1"/>
</dbReference>
<dbReference type="SUPFAM" id="SSF56601">
    <property type="entry name" value="beta-lactamase/transpeptidase-like"/>
    <property type="match status" value="1"/>
</dbReference>
<name>A0AAI8BHZ4_FRATH</name>
<dbReference type="GO" id="GO:0000270">
    <property type="term" value="P:peptidoglycan metabolic process"/>
    <property type="evidence" value="ECO:0007669"/>
    <property type="project" value="TreeGrafter"/>
</dbReference>
<keyword evidence="3" id="KW-0645">Protease</keyword>
<dbReference type="InterPro" id="IPR000667">
    <property type="entry name" value="Peptidase_S13"/>
</dbReference>
<dbReference type="EMBL" id="CP009694">
    <property type="protein sequence ID" value="AJI59398.1"/>
    <property type="molecule type" value="Genomic_DNA"/>
</dbReference>
<keyword evidence="3" id="KW-0121">Carboxypeptidase</keyword>
<dbReference type="GO" id="GO:0006508">
    <property type="term" value="P:proteolysis"/>
    <property type="evidence" value="ECO:0007669"/>
    <property type="project" value="InterPro"/>
</dbReference>
<organism evidence="3 6">
    <name type="scientific">Francisella tularensis subsp. holarctica (strain LVS)</name>
    <dbReference type="NCBI Taxonomy" id="376619"/>
    <lineage>
        <taxon>Bacteria</taxon>
        <taxon>Pseudomonadati</taxon>
        <taxon>Pseudomonadota</taxon>
        <taxon>Gammaproteobacteria</taxon>
        <taxon>Thiotrichales</taxon>
        <taxon>Francisellaceae</taxon>
        <taxon>Francisella</taxon>
    </lineage>
</organism>
<reference evidence="5" key="2">
    <citation type="submission" date="2006-03" db="EMBL/GenBank/DDBJ databases">
        <title>Complete genome sequence of Francisella tularensis LVS (Live Vaccine Strain).</title>
        <authorList>
            <person name="Chain P."/>
            <person name="Larimer F."/>
            <person name="Land M."/>
            <person name="Stilwagen S."/>
            <person name="Larsson P."/>
            <person name="Bearden S."/>
            <person name="Chu M."/>
            <person name="Oyston P."/>
            <person name="Forsman M."/>
            <person name="Andersson S."/>
            <person name="Lindler L."/>
            <person name="Titball R."/>
            <person name="Garcia E."/>
        </authorList>
    </citation>
    <scope>NUCLEOTIDE SEQUENCE [LARGE SCALE GENOMIC DNA]</scope>
    <source>
        <strain evidence="5">LVS</strain>
    </source>
</reference>
<reference evidence="4" key="4">
    <citation type="submission" date="2015-02" db="EMBL/GenBank/DDBJ databases">
        <title>Complete genome sequence of Francisella tularensis LVS (Live Vaccine Strain).</title>
        <authorList>
            <person name="Chain P."/>
            <person name="Larimer F."/>
            <person name="Land M."/>
            <person name="Stilwagen S."/>
            <person name="Larsson P."/>
            <person name="Bearden S."/>
            <person name="Chu M."/>
            <person name="Oyston P."/>
            <person name="Forsman M."/>
            <person name="Andersson S."/>
            <person name="Lindler L."/>
            <person name="Titball R."/>
            <person name="Garcia E."/>
        </authorList>
    </citation>
    <scope>NUCLEOTIDE SEQUENCE</scope>
    <source>
        <strain evidence="4">LVS</strain>
    </source>
</reference>
<comment type="similarity">
    <text evidence="1">Belongs to the peptidase S13 family.</text>
</comment>
<dbReference type="PANTHER" id="PTHR30023:SF0">
    <property type="entry name" value="PENICILLIN-SENSITIVE CARBOXYPEPTIDASE A"/>
    <property type="match status" value="1"/>
</dbReference>
<protein>
    <submittedName>
        <fullName evidence="3">D-Ala-D-Ala carboxypeptidase 3 family protein</fullName>
    </submittedName>
    <submittedName>
        <fullName evidence="4">D-alanyl-D-alanine carboxypeptidase/D-alanyl-D-alanine-endopeptidase</fullName>
    </submittedName>
</protein>
<accession>A0AAI8BHZ4</accession>
<keyword evidence="2" id="KW-0378">Hydrolase</keyword>
<dbReference type="AlphaFoldDB" id="A0AAI8BHZ4"/>
<dbReference type="KEGG" id="ftl:FTL_1509"/>
<sequence length="176" mass="20112">MPIKLLKSLLLFFILSVFIAYPLSVNSIELNQVLDNSIEQNNLQSAQIAVKIIDSEKNTVILSKNADKNFIPASNTKLLTGIAGLLFLGKDFRFETKLYYDKINNQSIDNLYIEFSGDPSFTREDLHKLLISLHKKNIKNIKNIYFVNRYFEGRDTPIKVILALYSAMALQAQYTT</sequence>
<dbReference type="Pfam" id="PF02113">
    <property type="entry name" value="Peptidase_S13"/>
    <property type="match status" value="1"/>
</dbReference>
<dbReference type="GO" id="GO:0004185">
    <property type="term" value="F:serine-type carboxypeptidase activity"/>
    <property type="evidence" value="ECO:0007669"/>
    <property type="project" value="InterPro"/>
</dbReference>
<evidence type="ECO:0000256" key="2">
    <source>
        <dbReference type="ARBA" id="ARBA00022801"/>
    </source>
</evidence>
<proteinExistence type="inferred from homology"/>
<evidence type="ECO:0000313" key="4">
    <source>
        <dbReference type="EMBL" id="CAJ79948.1"/>
    </source>
</evidence>
<dbReference type="InterPro" id="IPR012338">
    <property type="entry name" value="Beta-lactam/transpept-like"/>
</dbReference>
<dbReference type="PANTHER" id="PTHR30023">
    <property type="entry name" value="D-ALANYL-D-ALANINE CARBOXYPEPTIDASE"/>
    <property type="match status" value="1"/>
</dbReference>
<gene>
    <name evidence="4" type="ordered locus">FTL_1509</name>
    <name evidence="3" type="ORF">AW21_317</name>
</gene>
<reference evidence="4" key="1">
    <citation type="submission" date="2006-02" db="EMBL/GenBank/DDBJ databases">
        <authorList>
            <consortium name="Microbial Genomics Group"/>
            <consortium name="Lawrence Livermore National Laboratory"/>
            <consortium name="and the Genome Analysis Group"/>
            <consortium name="Oak Ridge National Laboratory"/>
            <person name="Larimer F.W."/>
        </authorList>
    </citation>
    <scope>NUCLEOTIDE SEQUENCE</scope>
    <source>
        <strain evidence="4">LVS</strain>
    </source>
</reference>
<evidence type="ECO:0000313" key="3">
    <source>
        <dbReference type="EMBL" id="AJI59398.1"/>
    </source>
</evidence>
<evidence type="ECO:0000313" key="5">
    <source>
        <dbReference type="Proteomes" id="UP000001944"/>
    </source>
</evidence>